<dbReference type="Proteomes" id="UP000076842">
    <property type="component" value="Unassembled WGS sequence"/>
</dbReference>
<keyword evidence="3" id="KW-1185">Reference proteome</keyword>
<evidence type="ECO:0000313" key="1">
    <source>
        <dbReference type="EMBL" id="KZT50119.1"/>
    </source>
</evidence>
<accession>A0A165C1U6</accession>
<gene>
    <name evidence="2" type="ORF">CALCODRAFT_504963</name>
    <name evidence="1" type="ORF">CALCODRAFT_505034</name>
</gene>
<reference evidence="1 3" key="1">
    <citation type="journal article" date="2016" name="Mol. Biol. Evol.">
        <title>Comparative Genomics of Early-Diverging Mushroom-Forming Fungi Provides Insights into the Origins of Lignocellulose Decay Capabilities.</title>
        <authorList>
            <person name="Nagy L.G."/>
            <person name="Riley R."/>
            <person name="Tritt A."/>
            <person name="Adam C."/>
            <person name="Daum C."/>
            <person name="Floudas D."/>
            <person name="Sun H."/>
            <person name="Yadav J.S."/>
            <person name="Pangilinan J."/>
            <person name="Larsson K.H."/>
            <person name="Matsuura K."/>
            <person name="Barry K."/>
            <person name="Labutti K."/>
            <person name="Kuo R."/>
            <person name="Ohm R.A."/>
            <person name="Bhattacharya S.S."/>
            <person name="Shirouzu T."/>
            <person name="Yoshinaga Y."/>
            <person name="Martin F.M."/>
            <person name="Grigoriev I.V."/>
            <person name="Hibbett D.S."/>
        </authorList>
    </citation>
    <scope>NUCLEOTIDE SEQUENCE [LARGE SCALE GENOMIC DNA]</scope>
    <source>
        <strain evidence="1 3">HHB12733</strain>
    </source>
</reference>
<dbReference type="AlphaFoldDB" id="A0A165C1U6"/>
<dbReference type="EMBL" id="KV424230">
    <property type="protein sequence ID" value="KZT50119.1"/>
    <property type="molecule type" value="Genomic_DNA"/>
</dbReference>
<organism evidence="1 3">
    <name type="scientific">Calocera cornea HHB12733</name>
    <dbReference type="NCBI Taxonomy" id="1353952"/>
    <lineage>
        <taxon>Eukaryota</taxon>
        <taxon>Fungi</taxon>
        <taxon>Dikarya</taxon>
        <taxon>Basidiomycota</taxon>
        <taxon>Agaricomycotina</taxon>
        <taxon>Dacrymycetes</taxon>
        <taxon>Dacrymycetales</taxon>
        <taxon>Dacrymycetaceae</taxon>
        <taxon>Calocera</taxon>
    </lineage>
</organism>
<name>A0A165C1U6_9BASI</name>
<evidence type="ECO:0000313" key="2">
    <source>
        <dbReference type="EMBL" id="KZT50199.1"/>
    </source>
</evidence>
<protein>
    <submittedName>
        <fullName evidence="1">Uncharacterized protein</fullName>
    </submittedName>
</protein>
<proteinExistence type="predicted"/>
<evidence type="ECO:0000313" key="3">
    <source>
        <dbReference type="Proteomes" id="UP000076842"/>
    </source>
</evidence>
<dbReference type="EMBL" id="KV424210">
    <property type="protein sequence ID" value="KZT50199.1"/>
    <property type="molecule type" value="Genomic_DNA"/>
</dbReference>
<sequence length="94" mass="10282">MCRRVTKRYYTCGKQQRATTTPITCVSQVRNGTGELVDCKENRGETLVAVGQYCPSCGGLGYDRLNGGLPGAPSCAENKRAHAEWLATQQQNQE</sequence>